<dbReference type="STRING" id="1150600.ADIARSV_0783"/>
<accession>R9GW34</accession>
<keyword evidence="1" id="KW-0812">Transmembrane</keyword>
<organism evidence="4 5">
    <name type="scientific">Arcticibacter svalbardensis MN12-7</name>
    <dbReference type="NCBI Taxonomy" id="1150600"/>
    <lineage>
        <taxon>Bacteria</taxon>
        <taxon>Pseudomonadati</taxon>
        <taxon>Bacteroidota</taxon>
        <taxon>Sphingobacteriia</taxon>
        <taxon>Sphingobacteriales</taxon>
        <taxon>Sphingobacteriaceae</taxon>
        <taxon>Arcticibacter</taxon>
    </lineage>
</organism>
<proteinExistence type="predicted"/>
<dbReference type="AlphaFoldDB" id="R9GW34"/>
<dbReference type="Pfam" id="PF23357">
    <property type="entry name" value="DUF7088"/>
    <property type="match status" value="1"/>
</dbReference>
<evidence type="ECO:0000313" key="4">
    <source>
        <dbReference type="EMBL" id="EOR96037.1"/>
    </source>
</evidence>
<feature type="transmembrane region" description="Helical" evidence="1">
    <location>
        <begin position="530"/>
        <end position="553"/>
    </location>
</feature>
<dbReference type="Pfam" id="PF09822">
    <property type="entry name" value="ABC_transp_aux"/>
    <property type="match status" value="1"/>
</dbReference>
<evidence type="ECO:0000259" key="3">
    <source>
        <dbReference type="Pfam" id="PF23357"/>
    </source>
</evidence>
<dbReference type="eggNOG" id="COG3225">
    <property type="taxonomic scope" value="Bacteria"/>
</dbReference>
<keyword evidence="5" id="KW-1185">Reference proteome</keyword>
<evidence type="ECO:0000313" key="5">
    <source>
        <dbReference type="Proteomes" id="UP000014174"/>
    </source>
</evidence>
<sequence>MVNRKKADLQTLLIFLLIIIGISLVSSIYFTRIDFTADKRFTLSDITRSEMKGLDDEMQVTVYLDGDFPAGFKRLQNAVSDLLSDYKAYSGSKLNYKFINPSEGGEEQATVIYQQLSEKGLLATNLSVKTEEGLTQKIIFPSALISYKGKDIAVNFLQSRMGASPEEVLNNSVQNLEYAFTTAIRKLKRGGKPKIGFSEGHDELTDLQLADAIGSLQSAFEPGRVNLGTISLEGISKLNLLVIPKPQKSFTEAEKYKIDYFIAHGGSVLWAIDQVNAELDSLRGAGTQLTFVKSLNLDDMLFRYGVKLNYNLIADLNCAQIPLKVGGSAGQAQMQMVPWMYYPLFVSTSNHPVVKNIDAVRSEFSGSIDTLAVAGIRRDVLLSSSPYSRLLAVPALISLQQVEQAPNPEEFKGQPQITAIAMEGVFPQVFKNRPVPEEIQDPVTSPELSKPAKMIVLADGDILKNQVSTQDGSPFPLGYDRYTQQQFGNKTFFLNAVDYLTDDPAIIMLRSKEVKMHLLDRARIKEDRTFWQLINIGLPLVCLVLTGISIYFFRKRKYS</sequence>
<keyword evidence="1" id="KW-0472">Membrane</keyword>
<dbReference type="Proteomes" id="UP000014174">
    <property type="component" value="Unassembled WGS sequence"/>
</dbReference>
<comment type="caution">
    <text evidence="4">The sequence shown here is derived from an EMBL/GenBank/DDBJ whole genome shotgun (WGS) entry which is preliminary data.</text>
</comment>
<feature type="domain" description="DUF7088" evidence="3">
    <location>
        <begin position="37"/>
        <end position="146"/>
    </location>
</feature>
<feature type="transmembrane region" description="Helical" evidence="1">
    <location>
        <begin position="12"/>
        <end position="30"/>
    </location>
</feature>
<feature type="domain" description="ABC-type uncharacterised transport system" evidence="2">
    <location>
        <begin position="192"/>
        <end position="496"/>
    </location>
</feature>
<dbReference type="NCBIfam" id="TIGR03521">
    <property type="entry name" value="GldG"/>
    <property type="match status" value="1"/>
</dbReference>
<dbReference type="InterPro" id="IPR019863">
    <property type="entry name" value="Motility-assoc_ABC-rel_GldG"/>
</dbReference>
<protein>
    <submittedName>
        <fullName evidence="4">Uncharacterized protein</fullName>
    </submittedName>
</protein>
<dbReference type="RefSeq" id="WP_016194028.1">
    <property type="nucleotide sequence ID" value="NZ_AQPN01000027.1"/>
</dbReference>
<dbReference type="OrthoDB" id="9777219at2"/>
<evidence type="ECO:0000256" key="1">
    <source>
        <dbReference type="SAM" id="Phobius"/>
    </source>
</evidence>
<reference evidence="4 5" key="1">
    <citation type="journal article" date="2013" name="Genome Announc.">
        <title>Draft Genome Sequence of Arcticibacter svalbardensis Strain MN12-7T, a Member of the Family Sphingobacteriaceae Isolated from an Arctic Soil Sample.</title>
        <authorList>
            <person name="Shivaji S."/>
            <person name="Ara S."/>
            <person name="Prasad S."/>
            <person name="Manasa B.P."/>
            <person name="Begum Z."/>
            <person name="Singh A."/>
            <person name="Kumar Pinnaka A."/>
        </authorList>
    </citation>
    <scope>NUCLEOTIDE SEQUENCE [LARGE SCALE GENOMIC DNA]</scope>
    <source>
        <strain evidence="4 5">MN12-7</strain>
    </source>
</reference>
<dbReference type="PATRIC" id="fig|1150600.3.peg.770"/>
<dbReference type="EMBL" id="AQPN01000027">
    <property type="protein sequence ID" value="EOR96037.1"/>
    <property type="molecule type" value="Genomic_DNA"/>
</dbReference>
<name>R9GW34_9SPHI</name>
<evidence type="ECO:0000259" key="2">
    <source>
        <dbReference type="Pfam" id="PF09822"/>
    </source>
</evidence>
<keyword evidence="1" id="KW-1133">Transmembrane helix</keyword>
<dbReference type="InterPro" id="IPR055396">
    <property type="entry name" value="DUF7088"/>
</dbReference>
<dbReference type="InterPro" id="IPR019196">
    <property type="entry name" value="ABC_transp_unknown"/>
</dbReference>
<gene>
    <name evidence="4" type="ORF">ADIARSV_0783</name>
</gene>